<evidence type="ECO:0008006" key="3">
    <source>
        <dbReference type="Google" id="ProtNLM"/>
    </source>
</evidence>
<dbReference type="Proteomes" id="UP000186471">
    <property type="component" value="Unassembled WGS sequence"/>
</dbReference>
<accession>A0A1Q8VJ97</accession>
<proteinExistence type="predicted"/>
<protein>
    <recommendedName>
        <fullName evidence="3">AAA family ATPase</fullName>
    </recommendedName>
</protein>
<dbReference type="RefSeq" id="WP_075410963.1">
    <property type="nucleotide sequence ID" value="NZ_MSKK01000008.1"/>
</dbReference>
<dbReference type="EMBL" id="MSKK01000008">
    <property type="protein sequence ID" value="OLO48164.1"/>
    <property type="molecule type" value="Genomic_DNA"/>
</dbReference>
<evidence type="ECO:0000313" key="2">
    <source>
        <dbReference type="Proteomes" id="UP000186471"/>
    </source>
</evidence>
<dbReference type="OrthoDB" id="2088327at2"/>
<organism evidence="1 2">
    <name type="scientific">Actinomyces oris</name>
    <dbReference type="NCBI Taxonomy" id="544580"/>
    <lineage>
        <taxon>Bacteria</taxon>
        <taxon>Bacillati</taxon>
        <taxon>Actinomycetota</taxon>
        <taxon>Actinomycetes</taxon>
        <taxon>Actinomycetales</taxon>
        <taxon>Actinomycetaceae</taxon>
        <taxon>Actinomyces</taxon>
    </lineage>
</organism>
<evidence type="ECO:0000313" key="1">
    <source>
        <dbReference type="EMBL" id="OLO48164.1"/>
    </source>
</evidence>
<reference evidence="1 2" key="1">
    <citation type="submission" date="2016-12" db="EMBL/GenBank/DDBJ databases">
        <title>Genomic comparison of strains in the 'Actinomyces naeslundii' group.</title>
        <authorList>
            <person name="Mughal S.R."/>
            <person name="Do T."/>
            <person name="Gilbert S.C."/>
            <person name="Witherden E.A."/>
            <person name="Didelot X."/>
            <person name="Beighton D."/>
        </authorList>
    </citation>
    <scope>NUCLEOTIDE SEQUENCE [LARGE SCALE GENOMIC DNA]</scope>
    <source>
        <strain evidence="1 2">R21091</strain>
    </source>
</reference>
<dbReference type="AlphaFoldDB" id="A0A1Q8VJ97"/>
<gene>
    <name evidence="1" type="ORF">BKH31_02750</name>
</gene>
<sequence length="160" mass="17984">MTVIAAWPGTGKTTAGKLEGVIDLESSDYKWLDAKPNRDKEAAKGCLHVRNPSFPANYVDAVLAEHRRGNVVLTSMHAEVLDLIEQSTPVIAIVPRREDCNLYLARYEQRGNPPAMIEHMRMHWDDYLDQASSRNCVVIIEPDQYLTDVILGAHNCLVQK</sequence>
<name>A0A1Q8VJ97_9ACTO</name>
<comment type="caution">
    <text evidence="1">The sequence shown here is derived from an EMBL/GenBank/DDBJ whole genome shotgun (WGS) entry which is preliminary data.</text>
</comment>